<proteinExistence type="predicted"/>
<reference evidence="2" key="1">
    <citation type="submission" date="2017-02" db="EMBL/GenBank/DDBJ databases">
        <authorList>
            <person name="Varghese N."/>
            <person name="Submissions S."/>
        </authorList>
    </citation>
    <scope>NUCLEOTIDE SEQUENCE [LARGE SCALE GENOMIC DNA]</scope>
    <source>
        <strain evidence="2">ATCC 35199</strain>
    </source>
</reference>
<dbReference type="RefSeq" id="WP_079590573.1">
    <property type="nucleotide sequence ID" value="NZ_FUYN01000009.1"/>
</dbReference>
<dbReference type="Gene3D" id="3.40.50.12780">
    <property type="entry name" value="N-terminal domain of ligase-like"/>
    <property type="match status" value="1"/>
</dbReference>
<evidence type="ECO:0000313" key="2">
    <source>
        <dbReference type="Proteomes" id="UP000243406"/>
    </source>
</evidence>
<dbReference type="PANTHER" id="PTHR36932">
    <property type="entry name" value="CAPSULAR POLYSACCHARIDE BIOSYNTHESIS PROTEIN"/>
    <property type="match status" value="1"/>
</dbReference>
<accession>A0A1T5DF57</accession>
<dbReference type="GO" id="GO:0016874">
    <property type="term" value="F:ligase activity"/>
    <property type="evidence" value="ECO:0007669"/>
    <property type="project" value="UniProtKB-KW"/>
</dbReference>
<dbReference type="OrthoDB" id="580775at2"/>
<keyword evidence="1" id="KW-0436">Ligase</keyword>
<protein>
    <submittedName>
        <fullName evidence="1">Phenylacetate-CoA ligase</fullName>
    </submittedName>
</protein>
<gene>
    <name evidence="1" type="ORF">SAMN02745120_2754</name>
</gene>
<keyword evidence="2" id="KW-1185">Reference proteome</keyword>
<dbReference type="InterPro" id="IPR042099">
    <property type="entry name" value="ANL_N_sf"/>
</dbReference>
<dbReference type="Proteomes" id="UP000243406">
    <property type="component" value="Unassembled WGS sequence"/>
</dbReference>
<organism evidence="1 2">
    <name type="scientific">Acetoanaerobium noterae</name>
    <dbReference type="NCBI Taxonomy" id="745369"/>
    <lineage>
        <taxon>Bacteria</taxon>
        <taxon>Bacillati</taxon>
        <taxon>Bacillota</taxon>
        <taxon>Clostridia</taxon>
        <taxon>Peptostreptococcales</taxon>
        <taxon>Filifactoraceae</taxon>
        <taxon>Acetoanaerobium</taxon>
    </lineage>
</organism>
<evidence type="ECO:0000313" key="1">
    <source>
        <dbReference type="EMBL" id="SKB70342.1"/>
    </source>
</evidence>
<dbReference type="PANTHER" id="PTHR36932:SF1">
    <property type="entry name" value="CAPSULAR POLYSACCHARIDE BIOSYNTHESIS PROTEIN"/>
    <property type="match status" value="1"/>
</dbReference>
<name>A0A1T5DF57_9FIRM</name>
<dbReference type="AlphaFoldDB" id="A0A1T5DF57"/>
<dbReference type="EMBL" id="FUYN01000009">
    <property type="protein sequence ID" value="SKB70342.1"/>
    <property type="molecule type" value="Genomic_DNA"/>
</dbReference>
<dbReference type="SUPFAM" id="SSF56801">
    <property type="entry name" value="Acetyl-CoA synthetase-like"/>
    <property type="match status" value="1"/>
</dbReference>
<sequence>MNVYDKYKLSLINTMIHIHQMKKSEAMNLEQLKSLQRKRFIKLLKHVVRYSEFYKNYYQEYGINIERIDQLAIEDLPIIDKKIMMENFNQLVCDKNIKKDEIEKFINDPDMMGRKYKGICEVIHTSGSSGRIGFFVYGPNDWSILKALVFTRVSKNKLHIFRKTKHAFIGAIDGHFAGISLAKDAPRLLFDFLPVDINRPIQESITDLNLFMPDSLSGYSSGVYLFALEQLKGNLKIRPERILCSADHLTDSMVEVIYKAFGVRPINFYAATESIGMAAQCDLNEGFHMFNDWHIFEVVKQNGEPTEHGELGNLIVTNLYNYTQPLIRYRMDDEIMIEEKQCPCGWAFPLFSKIAGREEEFLIFKDPEGNIEFIHPVVFVEFIVGGLEKFQVVQVDKNNLRLNVVIRGDKDSITSRIRIRMDEILKKKKLIDFVGYEINVVDDIPNDPKTGKYRLIIPFKEK</sequence>
<dbReference type="InterPro" id="IPR053158">
    <property type="entry name" value="CapK_Type1_Caps_Biosynth"/>
</dbReference>